<dbReference type="GeneID" id="27429849"/>
<name>A0A162GV55_9ABAC</name>
<accession>A0A162GV55</accession>
<proteinExistence type="predicted"/>
<evidence type="ECO:0000313" key="1">
    <source>
        <dbReference type="EMBL" id="AKR17397.1"/>
    </source>
</evidence>
<dbReference type="KEGG" id="vg:27429849"/>
<protein>
    <submittedName>
        <fullName evidence="1">CTL</fullName>
    </submittedName>
</protein>
<dbReference type="RefSeq" id="YP_009250104.1">
    <property type="nucleotide sequence ID" value="NC_029997.2"/>
</dbReference>
<dbReference type="InterPro" id="IPR012623">
    <property type="entry name" value="Toxin_18"/>
</dbReference>
<dbReference type="EMBL" id="KR011717">
    <property type="protein sequence ID" value="AKR17397.1"/>
    <property type="molecule type" value="Genomic_DNA"/>
</dbReference>
<organism evidence="1 2">
    <name type="scientific">Urbanus proteus nucleopolyhedrovirus</name>
    <dbReference type="NCBI Taxonomy" id="1675866"/>
    <lineage>
        <taxon>Viruses</taxon>
        <taxon>Viruses incertae sedis</taxon>
        <taxon>Naldaviricetes</taxon>
        <taxon>Lefavirales</taxon>
        <taxon>Baculoviridae</taxon>
        <taxon>Alphabaculovirus</taxon>
        <taxon>Alphabaculovirus urprotei</taxon>
    </lineage>
</organism>
<keyword evidence="2" id="KW-1185">Reference proteome</keyword>
<dbReference type="OrthoDB" id="27523at10239"/>
<sequence>MKIKSILLFISLLTLFGVQRAMAVCAVTGDPCNHDEECCSEACSPVFNYCLPD</sequence>
<dbReference type="Pfam" id="PF08087">
    <property type="entry name" value="Toxin_18"/>
    <property type="match status" value="1"/>
</dbReference>
<evidence type="ECO:0000313" key="2">
    <source>
        <dbReference type="Proteomes" id="UP000201861"/>
    </source>
</evidence>
<dbReference type="Proteomes" id="UP000201861">
    <property type="component" value="Segment"/>
</dbReference>
<reference evidence="1" key="1">
    <citation type="submission" date="2017-04" db="EMBL/GenBank/DDBJ databases">
        <title>Complete genome sequence of Urbanus proteus nucleopolyhedrovirus (UrprNPV).</title>
        <authorList>
            <person name="Santos E.R."/>
            <person name="Melo F.L."/>
            <person name="Sosa-Gomez D.R."/>
            <person name="Ribeiro B.M."/>
            <person name="Ardisson-Araujo D.M.P."/>
        </authorList>
    </citation>
    <scope>NUCLEOTIDE SEQUENCE [LARGE SCALE GENOMIC DNA]</scope>
    <source>
        <strain evidence="1">Southern Brazil</strain>
    </source>
</reference>
<gene>
    <name evidence="1" type="primary">ctl</name>
</gene>